<dbReference type="RefSeq" id="WP_126310121.1">
    <property type="nucleotide sequence ID" value="NZ_AP018449.1"/>
</dbReference>
<evidence type="ECO:0000313" key="3">
    <source>
        <dbReference type="Proteomes" id="UP000276437"/>
    </source>
</evidence>
<keyword evidence="1" id="KW-1133">Transmembrane helix</keyword>
<dbReference type="KEGG" id="mana:MAMMFC1_03980"/>
<dbReference type="Proteomes" id="UP000276437">
    <property type="component" value="Chromosome"/>
</dbReference>
<proteinExistence type="predicted"/>
<keyword evidence="2" id="KW-0132">Cell division</keyword>
<accession>A0A348AQC0</accession>
<feature type="transmembrane region" description="Helical" evidence="1">
    <location>
        <begin position="35"/>
        <end position="57"/>
    </location>
</feature>
<dbReference type="AlphaFoldDB" id="A0A348AQC0"/>
<gene>
    <name evidence="2" type="primary">ftsL</name>
    <name evidence="2" type="ORF">MAMMFC1_03980</name>
</gene>
<dbReference type="OrthoDB" id="1631560at2"/>
<keyword evidence="2" id="KW-0131">Cell cycle</keyword>
<protein>
    <submittedName>
        <fullName evidence="2">Cell division protein FtsL</fullName>
    </submittedName>
</protein>
<evidence type="ECO:0000313" key="2">
    <source>
        <dbReference type="EMBL" id="BBB93268.1"/>
    </source>
</evidence>
<keyword evidence="1" id="KW-0812">Transmembrane</keyword>
<reference evidence="2 3" key="1">
    <citation type="journal article" date="2018" name="Int. J. Syst. Evol. Microbiol.">
        <title>Methylomusa anaerophila gen. nov., sp. nov., an anaerobic methanol-utilizing bacterium isolated from a microbial fuel cell.</title>
        <authorList>
            <person name="Amano N."/>
            <person name="Yamamuro A."/>
            <person name="Miyahara M."/>
            <person name="Kouzuma A."/>
            <person name="Abe T."/>
            <person name="Watanabe K."/>
        </authorList>
    </citation>
    <scope>NUCLEOTIDE SEQUENCE [LARGE SCALE GENOMIC DNA]</scope>
    <source>
        <strain evidence="2 3">MMFC1</strain>
    </source>
</reference>
<evidence type="ECO:0000256" key="1">
    <source>
        <dbReference type="SAM" id="Phobius"/>
    </source>
</evidence>
<organism evidence="2 3">
    <name type="scientific">Methylomusa anaerophila</name>
    <dbReference type="NCBI Taxonomy" id="1930071"/>
    <lineage>
        <taxon>Bacteria</taxon>
        <taxon>Bacillati</taxon>
        <taxon>Bacillota</taxon>
        <taxon>Negativicutes</taxon>
        <taxon>Selenomonadales</taxon>
        <taxon>Sporomusaceae</taxon>
        <taxon>Methylomusa</taxon>
    </lineage>
</organism>
<dbReference type="GO" id="GO:0051301">
    <property type="term" value="P:cell division"/>
    <property type="evidence" value="ECO:0007669"/>
    <property type="project" value="UniProtKB-KW"/>
</dbReference>
<name>A0A348AQC0_9FIRM</name>
<keyword evidence="3" id="KW-1185">Reference proteome</keyword>
<sequence>MLVQKKQVWYENQEEAASPAVTPVEKTNVHFRSKCFVLIVALTIMAMIVTVQSAAIVQSGYDVVKIKSQITLMEKNNELLRLEIAKLKSPQRIEQIASREMGMIVPQNAYYASVASVDVNAAKQLEPVATHDTSIAEKMFSLLKANRAEASKGR</sequence>
<keyword evidence="1" id="KW-0472">Membrane</keyword>
<dbReference type="EMBL" id="AP018449">
    <property type="protein sequence ID" value="BBB93268.1"/>
    <property type="molecule type" value="Genomic_DNA"/>
</dbReference>